<feature type="domain" description="RING-type" evidence="3">
    <location>
        <begin position="159"/>
        <end position="199"/>
    </location>
</feature>
<keyword evidence="1" id="KW-0862">Zinc</keyword>
<reference evidence="4 5" key="1">
    <citation type="journal article" date="2010" name="Nature">
        <title>Genome sequencing and analysis of the model grass Brachypodium distachyon.</title>
        <authorList>
            <consortium name="International Brachypodium Initiative"/>
        </authorList>
    </citation>
    <scope>NUCLEOTIDE SEQUENCE [LARGE SCALE GENOMIC DNA]</scope>
    <source>
        <strain evidence="4 5">Bd21</strain>
    </source>
</reference>
<dbReference type="GO" id="GO:0008270">
    <property type="term" value="F:zinc ion binding"/>
    <property type="evidence" value="ECO:0007669"/>
    <property type="project" value="UniProtKB-KW"/>
</dbReference>
<dbReference type="InterPro" id="IPR013083">
    <property type="entry name" value="Znf_RING/FYVE/PHD"/>
</dbReference>
<organism evidence="4">
    <name type="scientific">Brachypodium distachyon</name>
    <name type="common">Purple false brome</name>
    <name type="synonym">Trachynia distachya</name>
    <dbReference type="NCBI Taxonomy" id="15368"/>
    <lineage>
        <taxon>Eukaryota</taxon>
        <taxon>Viridiplantae</taxon>
        <taxon>Streptophyta</taxon>
        <taxon>Embryophyta</taxon>
        <taxon>Tracheophyta</taxon>
        <taxon>Spermatophyta</taxon>
        <taxon>Magnoliopsida</taxon>
        <taxon>Liliopsida</taxon>
        <taxon>Poales</taxon>
        <taxon>Poaceae</taxon>
        <taxon>BOP clade</taxon>
        <taxon>Pooideae</taxon>
        <taxon>Stipodae</taxon>
        <taxon>Brachypodieae</taxon>
        <taxon>Brachypodium</taxon>
    </lineage>
</organism>
<evidence type="ECO:0000256" key="2">
    <source>
        <dbReference type="SAM" id="Phobius"/>
    </source>
</evidence>
<dbReference type="GO" id="GO:0043022">
    <property type="term" value="F:ribosome binding"/>
    <property type="evidence" value="ECO:0000318"/>
    <property type="project" value="GO_Central"/>
</dbReference>
<evidence type="ECO:0000259" key="3">
    <source>
        <dbReference type="PROSITE" id="PS50089"/>
    </source>
</evidence>
<keyword evidence="2" id="KW-0472">Membrane</keyword>
<sequence length="311" mass="32123">MEPLEFVAIGPCGHSSVCSKCALRIRVSSLENNRECCICRDPCPVVVVVTRAGLGKKKPAAVHAKLPALGGYHGPVGEYWYHGASAAYFDDERQYQAACSEAAARAAAAVLLGEGNDDGGVGVSTRSNMAAMAELAATTGGHVAVDINEPRPPADAEECAVCLEPMEFVAIGPCGHSSVCSKCALRIRVNNKRECCICRGPSPVVVVTRARAGGVTGPKKKPAAVHARLPALGGGYQGRVGAYWYHAASAAYFDDERQYEAACCSAAAAGHESGGVAQAAPRPPACCNGNVALAVFCLAVTAAVMLTMIFA</sequence>
<reference evidence="4" key="2">
    <citation type="submission" date="2017-06" db="EMBL/GenBank/DDBJ databases">
        <title>WGS assembly of Brachypodium distachyon.</title>
        <authorList>
            <consortium name="The International Brachypodium Initiative"/>
            <person name="Lucas S."/>
            <person name="Harmon-Smith M."/>
            <person name="Lail K."/>
            <person name="Tice H."/>
            <person name="Grimwood J."/>
            <person name="Bruce D."/>
            <person name="Barry K."/>
            <person name="Shu S."/>
            <person name="Lindquist E."/>
            <person name="Wang M."/>
            <person name="Pitluck S."/>
            <person name="Vogel J.P."/>
            <person name="Garvin D.F."/>
            <person name="Mockler T.C."/>
            <person name="Schmutz J."/>
            <person name="Rokhsar D."/>
            <person name="Bevan M.W."/>
        </authorList>
    </citation>
    <scope>NUCLEOTIDE SEQUENCE</scope>
    <source>
        <strain evidence="4">Bd21</strain>
    </source>
</reference>
<keyword evidence="6" id="KW-1185">Reference proteome</keyword>
<dbReference type="AlphaFoldDB" id="A0A2K2DK88"/>
<evidence type="ECO:0000313" key="5">
    <source>
        <dbReference type="EnsemblPlants" id="PNT74694"/>
    </source>
</evidence>
<dbReference type="GO" id="GO:0016567">
    <property type="term" value="P:protein ubiquitination"/>
    <property type="evidence" value="ECO:0000318"/>
    <property type="project" value="GO_Central"/>
</dbReference>
<dbReference type="InterPro" id="IPR001841">
    <property type="entry name" value="Znf_RING"/>
</dbReference>
<dbReference type="SMART" id="SM00184">
    <property type="entry name" value="RING"/>
    <property type="match status" value="2"/>
</dbReference>
<name>A0A2K2DK88_BRADI</name>
<dbReference type="Gene3D" id="3.30.40.10">
    <property type="entry name" value="Zinc/RING finger domain, C3HC4 (zinc finger)"/>
    <property type="match status" value="1"/>
</dbReference>
<dbReference type="SUPFAM" id="SSF57850">
    <property type="entry name" value="RING/U-box"/>
    <property type="match status" value="1"/>
</dbReference>
<evidence type="ECO:0000313" key="4">
    <source>
        <dbReference type="EMBL" id="PNT74694.1"/>
    </source>
</evidence>
<dbReference type="EMBL" id="CM000880">
    <property type="protein sequence ID" value="PNT74694.1"/>
    <property type="molecule type" value="Genomic_DNA"/>
</dbReference>
<keyword evidence="2" id="KW-1133">Transmembrane helix</keyword>
<dbReference type="EnsemblPlants" id="PNT74694">
    <property type="protein sequence ID" value="PNT74694"/>
    <property type="gene ID" value="BRADI_1g20423v3"/>
</dbReference>
<dbReference type="InterPro" id="IPR044288">
    <property type="entry name" value="ZNF598/HEL2"/>
</dbReference>
<dbReference type="GO" id="GO:0061630">
    <property type="term" value="F:ubiquitin protein ligase activity"/>
    <property type="evidence" value="ECO:0000318"/>
    <property type="project" value="GO_Central"/>
</dbReference>
<dbReference type="PROSITE" id="PS50089">
    <property type="entry name" value="ZF_RING_2"/>
    <property type="match status" value="1"/>
</dbReference>
<keyword evidence="1" id="KW-0479">Metal-binding</keyword>
<dbReference type="Proteomes" id="UP000008810">
    <property type="component" value="Chromosome 1"/>
</dbReference>
<accession>A0A2K2DK88</accession>
<keyword evidence="2" id="KW-0812">Transmembrane</keyword>
<dbReference type="STRING" id="15368.A0A2K2DK88"/>
<evidence type="ECO:0000313" key="6">
    <source>
        <dbReference type="Proteomes" id="UP000008810"/>
    </source>
</evidence>
<dbReference type="OrthoDB" id="663895at2759"/>
<evidence type="ECO:0000256" key="1">
    <source>
        <dbReference type="PROSITE-ProRule" id="PRU00175"/>
    </source>
</evidence>
<dbReference type="PANTHER" id="PTHR22938">
    <property type="entry name" value="ZINC FINGER PROTEIN 598"/>
    <property type="match status" value="1"/>
</dbReference>
<dbReference type="Gramene" id="PNT74694">
    <property type="protein sequence ID" value="PNT74694"/>
    <property type="gene ID" value="BRADI_1g20423v3"/>
</dbReference>
<feature type="transmembrane region" description="Helical" evidence="2">
    <location>
        <begin position="291"/>
        <end position="310"/>
    </location>
</feature>
<dbReference type="GO" id="GO:0072344">
    <property type="term" value="P:rescue of stalled ribosome"/>
    <property type="evidence" value="ECO:0000318"/>
    <property type="project" value="GO_Central"/>
</dbReference>
<dbReference type="PANTHER" id="PTHR22938:SF15">
    <property type="entry name" value="OS01G0568000 PROTEIN"/>
    <property type="match status" value="1"/>
</dbReference>
<proteinExistence type="predicted"/>
<reference evidence="5" key="3">
    <citation type="submission" date="2018-08" db="UniProtKB">
        <authorList>
            <consortium name="EnsemblPlants"/>
        </authorList>
    </citation>
    <scope>IDENTIFICATION</scope>
    <source>
        <strain evidence="5">cv. Bd21</strain>
    </source>
</reference>
<protein>
    <recommendedName>
        <fullName evidence="3">RING-type domain-containing protein</fullName>
    </recommendedName>
</protein>
<dbReference type="InParanoid" id="A0A2K2DK88"/>
<keyword evidence="1" id="KW-0863">Zinc-finger</keyword>
<gene>
    <name evidence="4" type="ORF">BRADI_1g20423v3</name>
</gene>
<dbReference type="Pfam" id="PF13920">
    <property type="entry name" value="zf-C3HC4_3"/>
    <property type="match status" value="1"/>
</dbReference>